<dbReference type="PANTHER" id="PTHR23354">
    <property type="entry name" value="NUCLEOLAR PROTEIN 7/ESTROGEN RECEPTOR COACTIVATOR-RELATED"/>
    <property type="match status" value="1"/>
</dbReference>
<dbReference type="EMBL" id="CAICTM010000722">
    <property type="protein sequence ID" value="CAB9515556.1"/>
    <property type="molecule type" value="Genomic_DNA"/>
</dbReference>
<feature type="transmembrane region" description="Helical" evidence="6">
    <location>
        <begin position="534"/>
        <end position="556"/>
    </location>
</feature>
<feature type="transmembrane region" description="Helical" evidence="6">
    <location>
        <begin position="180"/>
        <end position="199"/>
    </location>
</feature>
<evidence type="ECO:0000256" key="4">
    <source>
        <dbReference type="ARBA" id="ARBA00040604"/>
    </source>
</evidence>
<feature type="domain" description="TLDc" evidence="7">
    <location>
        <begin position="690"/>
        <end position="884"/>
    </location>
</feature>
<organism evidence="8 9">
    <name type="scientific">Seminavis robusta</name>
    <dbReference type="NCBI Taxonomy" id="568900"/>
    <lineage>
        <taxon>Eukaryota</taxon>
        <taxon>Sar</taxon>
        <taxon>Stramenopiles</taxon>
        <taxon>Ochrophyta</taxon>
        <taxon>Bacillariophyta</taxon>
        <taxon>Bacillariophyceae</taxon>
        <taxon>Bacillariophycidae</taxon>
        <taxon>Naviculales</taxon>
        <taxon>Naviculaceae</taxon>
        <taxon>Seminavis</taxon>
    </lineage>
</organism>
<evidence type="ECO:0000256" key="2">
    <source>
        <dbReference type="ARBA" id="ARBA00009540"/>
    </source>
</evidence>
<protein>
    <recommendedName>
        <fullName evidence="4">Oxidation resistance protein 1</fullName>
    </recommendedName>
</protein>
<dbReference type="GO" id="GO:0005739">
    <property type="term" value="C:mitochondrion"/>
    <property type="evidence" value="ECO:0007669"/>
    <property type="project" value="UniProtKB-SubCell"/>
</dbReference>
<evidence type="ECO:0000313" key="8">
    <source>
        <dbReference type="EMBL" id="CAB9515556.1"/>
    </source>
</evidence>
<dbReference type="Gene3D" id="1.20.1250.20">
    <property type="entry name" value="MFS general substrate transporter like domains"/>
    <property type="match status" value="1"/>
</dbReference>
<feature type="transmembrane region" description="Helical" evidence="6">
    <location>
        <begin position="219"/>
        <end position="241"/>
    </location>
</feature>
<evidence type="ECO:0000256" key="1">
    <source>
        <dbReference type="ARBA" id="ARBA00004173"/>
    </source>
</evidence>
<sequence length="924" mass="101119">MMPLQWRGILPFGVSGATASLCLAAITHTYLLFHCAPYVGYMSTMLPHQLHGRVARNVSVDSVGWYAGLLGTAFTTGRCLSFVPWKIYRHSSSAGNSSSLAGVKNSLLLSLGLSAVCSLWFGLSRTYTSALLARFALGLSNTLSGCVKRAAIDRGKQLREQHNTNAAIASREEELAPARVLAVMWWGSALGPCLGGVLSTPGFTSLSEDLPQWIELYPFLLPNLVAAALCLISMAGVYHYIEVEIEQQEPTNPPNPPPGNPKTDEEGVEQAESSPLLNKKKPATERTTATGTAATIDTTQQKETIHALRNIWKSRNARFHLIAYWAFSFVVVAIDEALPLYLIARLSGPGLSPNQIGWILSAAGMMVVLSQNLTAKHIFSEAGGLSFYRNIRFSALLGSVPSVLVPLVLILNGGTYYDLLLLVGSSSTEEQSGELLPGAAGGEALGPPGSLKWTSFLFLFLLAGSLKVFDSIYFALIGVATGRTVPPCHRDEVARIMTLGALIARAIAPVVAGALVSIFMSDSIVSWSHHGDSVVLWTVIGLVFGAGAAIFSFQLYEQADRNTDNDNDERQSQRSQRQSLYLDNRQRAQVYVKLWEIHYDQGSSTVGAKWRRLARKAITLNRMKGALSPTNKKSDDDDHDPEAAAEVVSKKKHNKRTSWVDHVLKPGIDIENTPFFILGTHKNDKSCLPHVATPPLMEALRQHLPMSCSEDNFWLKYSMVRDGASTQVLATKLLMVKNTFVAIETLDGDVFGCFMTRPWERTSKFEHDGESFLWRMKHRHSTTPATAPLDEDALNEIARKEGDIEIYRWTGENDECQLLSHDRIAAGSGMVEGPGQQDGFGFIIQDGLSQGSSSPCITYGNPCLVSSEDDGRFEVANMEVWAMTPFLFAEEAEKSISTVRFLKENLNVHGDKPSSAQSAWTTFL</sequence>
<feature type="transmembrane region" description="Helical" evidence="6">
    <location>
        <begin position="356"/>
        <end position="374"/>
    </location>
</feature>
<gene>
    <name evidence="8" type="ORF">SEMRO_723_G193010.1</name>
</gene>
<feature type="transmembrane region" description="Helical" evidence="6">
    <location>
        <begin position="395"/>
        <end position="417"/>
    </location>
</feature>
<dbReference type="PROSITE" id="PS51886">
    <property type="entry name" value="TLDC"/>
    <property type="match status" value="1"/>
</dbReference>
<evidence type="ECO:0000256" key="3">
    <source>
        <dbReference type="ARBA" id="ARBA00023128"/>
    </source>
</evidence>
<comment type="similarity">
    <text evidence="2">Belongs to the OXR1 family.</text>
</comment>
<feature type="compositionally biased region" description="Pro residues" evidence="5">
    <location>
        <begin position="251"/>
        <end position="260"/>
    </location>
</feature>
<comment type="caution">
    <text evidence="8">The sequence shown here is derived from an EMBL/GenBank/DDBJ whole genome shotgun (WGS) entry which is preliminary data.</text>
</comment>
<feature type="transmembrane region" description="Helical" evidence="6">
    <location>
        <begin position="493"/>
        <end position="519"/>
    </location>
</feature>
<keyword evidence="6" id="KW-0812">Transmembrane</keyword>
<dbReference type="InterPro" id="IPR006571">
    <property type="entry name" value="TLDc_dom"/>
</dbReference>
<dbReference type="Pfam" id="PF07534">
    <property type="entry name" value="TLD"/>
    <property type="match status" value="1"/>
</dbReference>
<evidence type="ECO:0000256" key="6">
    <source>
        <dbReference type="SAM" id="Phobius"/>
    </source>
</evidence>
<feature type="compositionally biased region" description="Low complexity" evidence="5">
    <location>
        <begin position="285"/>
        <end position="297"/>
    </location>
</feature>
<dbReference type="SUPFAM" id="SSF103473">
    <property type="entry name" value="MFS general substrate transporter"/>
    <property type="match status" value="1"/>
</dbReference>
<dbReference type="OrthoDB" id="26679at2759"/>
<dbReference type="PANTHER" id="PTHR23354:SF62">
    <property type="entry name" value="MUSTARD, ISOFORM V"/>
    <property type="match status" value="1"/>
</dbReference>
<feature type="transmembrane region" description="Helical" evidence="6">
    <location>
        <begin position="321"/>
        <end position="344"/>
    </location>
</feature>
<proteinExistence type="inferred from homology"/>
<feature type="region of interest" description="Disordered" evidence="5">
    <location>
        <begin position="247"/>
        <end position="297"/>
    </location>
</feature>
<feature type="transmembrane region" description="Helical" evidence="6">
    <location>
        <begin position="456"/>
        <end position="481"/>
    </location>
</feature>
<dbReference type="SMART" id="SM00584">
    <property type="entry name" value="TLDc"/>
    <property type="match status" value="1"/>
</dbReference>
<feature type="transmembrane region" description="Helical" evidence="6">
    <location>
        <begin position="106"/>
        <end position="123"/>
    </location>
</feature>
<reference evidence="8" key="1">
    <citation type="submission" date="2020-06" db="EMBL/GenBank/DDBJ databases">
        <authorList>
            <consortium name="Plant Systems Biology data submission"/>
        </authorList>
    </citation>
    <scope>NUCLEOTIDE SEQUENCE</scope>
    <source>
        <strain evidence="8">D6</strain>
    </source>
</reference>
<keyword evidence="6" id="KW-0472">Membrane</keyword>
<evidence type="ECO:0000313" key="9">
    <source>
        <dbReference type="Proteomes" id="UP001153069"/>
    </source>
</evidence>
<dbReference type="AlphaFoldDB" id="A0A9N8E6H1"/>
<accession>A0A9N8E6H1</accession>
<keyword evidence="3" id="KW-0496">Mitochondrion</keyword>
<name>A0A9N8E6H1_9STRA</name>
<dbReference type="InterPro" id="IPR036259">
    <property type="entry name" value="MFS_trans_sf"/>
</dbReference>
<comment type="subcellular location">
    <subcellularLocation>
        <location evidence="1">Mitochondrion</location>
    </subcellularLocation>
</comment>
<feature type="region of interest" description="Disordered" evidence="5">
    <location>
        <begin position="624"/>
        <end position="650"/>
    </location>
</feature>
<keyword evidence="9" id="KW-1185">Reference proteome</keyword>
<dbReference type="Proteomes" id="UP001153069">
    <property type="component" value="Unassembled WGS sequence"/>
</dbReference>
<keyword evidence="6" id="KW-1133">Transmembrane helix</keyword>
<evidence type="ECO:0000259" key="7">
    <source>
        <dbReference type="PROSITE" id="PS51886"/>
    </source>
</evidence>
<feature type="transmembrane region" description="Helical" evidence="6">
    <location>
        <begin position="63"/>
        <end position="85"/>
    </location>
</feature>
<evidence type="ECO:0000256" key="5">
    <source>
        <dbReference type="SAM" id="MobiDB-lite"/>
    </source>
</evidence>